<evidence type="ECO:0000313" key="4">
    <source>
        <dbReference type="EMBL" id="GAA4670683.1"/>
    </source>
</evidence>
<gene>
    <name evidence="4" type="ORF">GCM10025780_12750</name>
</gene>
<evidence type="ECO:0000256" key="2">
    <source>
        <dbReference type="SAM" id="Phobius"/>
    </source>
</evidence>
<dbReference type="Pfam" id="PF03372">
    <property type="entry name" value="Exo_endo_phos"/>
    <property type="match status" value="1"/>
</dbReference>
<dbReference type="InterPro" id="IPR005135">
    <property type="entry name" value="Endo/exonuclease/phosphatase"/>
</dbReference>
<protein>
    <recommendedName>
        <fullName evidence="3">Endonuclease/exonuclease/phosphatase domain-containing protein</fullName>
    </recommendedName>
</protein>
<reference evidence="5" key="1">
    <citation type="journal article" date="2019" name="Int. J. Syst. Evol. Microbiol.">
        <title>The Global Catalogue of Microorganisms (GCM) 10K type strain sequencing project: providing services to taxonomists for standard genome sequencing and annotation.</title>
        <authorList>
            <consortium name="The Broad Institute Genomics Platform"/>
            <consortium name="The Broad Institute Genome Sequencing Center for Infectious Disease"/>
            <person name="Wu L."/>
            <person name="Ma J."/>
        </authorList>
    </citation>
    <scope>NUCLEOTIDE SEQUENCE [LARGE SCALE GENOMIC DNA]</scope>
    <source>
        <strain evidence="5">JCM 18956</strain>
    </source>
</reference>
<organism evidence="4 5">
    <name type="scientific">Frondihabitans cladoniiphilus</name>
    <dbReference type="NCBI Taxonomy" id="715785"/>
    <lineage>
        <taxon>Bacteria</taxon>
        <taxon>Bacillati</taxon>
        <taxon>Actinomycetota</taxon>
        <taxon>Actinomycetes</taxon>
        <taxon>Micrococcales</taxon>
        <taxon>Microbacteriaceae</taxon>
        <taxon>Frondihabitans</taxon>
    </lineage>
</organism>
<keyword evidence="5" id="KW-1185">Reference proteome</keyword>
<dbReference type="InterPro" id="IPR036691">
    <property type="entry name" value="Endo/exonu/phosph_ase_sf"/>
</dbReference>
<evidence type="ECO:0000256" key="1">
    <source>
        <dbReference type="SAM" id="MobiDB-lite"/>
    </source>
</evidence>
<accession>A0ABP8VRJ1</accession>
<keyword evidence="2" id="KW-0472">Membrane</keyword>
<comment type="caution">
    <text evidence="4">The sequence shown here is derived from an EMBL/GenBank/DDBJ whole genome shotgun (WGS) entry which is preliminary data.</text>
</comment>
<dbReference type="Gene3D" id="3.60.10.10">
    <property type="entry name" value="Endonuclease/exonuclease/phosphatase"/>
    <property type="match status" value="1"/>
</dbReference>
<keyword evidence="2" id="KW-1133">Transmembrane helix</keyword>
<dbReference type="EMBL" id="BAABLM010000002">
    <property type="protein sequence ID" value="GAA4670683.1"/>
    <property type="molecule type" value="Genomic_DNA"/>
</dbReference>
<proteinExistence type="predicted"/>
<evidence type="ECO:0000259" key="3">
    <source>
        <dbReference type="Pfam" id="PF03372"/>
    </source>
</evidence>
<feature type="domain" description="Endonuclease/exonuclease/phosphatase" evidence="3">
    <location>
        <begin position="109"/>
        <end position="325"/>
    </location>
</feature>
<keyword evidence="2" id="KW-0812">Transmembrane</keyword>
<feature type="transmembrane region" description="Helical" evidence="2">
    <location>
        <begin position="44"/>
        <end position="63"/>
    </location>
</feature>
<name>A0ABP8VRJ1_9MICO</name>
<feature type="transmembrane region" description="Helical" evidence="2">
    <location>
        <begin position="70"/>
        <end position="89"/>
    </location>
</feature>
<feature type="region of interest" description="Disordered" evidence="1">
    <location>
        <begin position="318"/>
        <end position="341"/>
    </location>
</feature>
<dbReference type="Proteomes" id="UP001501295">
    <property type="component" value="Unassembled WGS sequence"/>
</dbReference>
<sequence length="341" mass="35380">MFRRFVSFVLLLALAAALLVVVLPQLVGVQREHYTAQLVSFRGIAAVAAVVVAVVLLLVAILLRPIRGFLRGAAVLLVVFALVSAGIVFERGTGDTKFQAKATGDITVLSWNTEGSRPGAATIAALALATKADVVSLPETSKATADAVTAALTAAGKPMQEFNLTYDELDPSHSTSLLISTALGKYTQSTATKTTETLPTVIATPDDASKPIIVGVHSAAPVPALLSEWRSGLSYLAKLCSGDDMVMAGDFNSTLDHQAGLGDQSAALGNCRDAAQATGNAGVGTWPTRLPALLGTPIDHVMATADWRATGMRVIETQDEAGSDHRPIVAQLSPVASTTTP</sequence>
<evidence type="ECO:0000313" key="5">
    <source>
        <dbReference type="Proteomes" id="UP001501295"/>
    </source>
</evidence>
<dbReference type="RefSeq" id="WP_345374500.1">
    <property type="nucleotide sequence ID" value="NZ_BAABLM010000002.1"/>
</dbReference>
<dbReference type="SUPFAM" id="SSF56219">
    <property type="entry name" value="DNase I-like"/>
    <property type="match status" value="1"/>
</dbReference>